<name>A0ABD2Q4M5_9PLAT</name>
<comment type="caution">
    <text evidence="1">The sequence shown here is derived from an EMBL/GenBank/DDBJ whole genome shotgun (WGS) entry which is preliminary data.</text>
</comment>
<dbReference type="EMBL" id="JBJKFK010001426">
    <property type="protein sequence ID" value="KAL3313131.1"/>
    <property type="molecule type" value="Genomic_DNA"/>
</dbReference>
<reference evidence="1 2" key="1">
    <citation type="submission" date="2024-11" db="EMBL/GenBank/DDBJ databases">
        <title>Adaptive evolution of stress response genes in parasites aligns with host niche diversity.</title>
        <authorList>
            <person name="Hahn C."/>
            <person name="Resl P."/>
        </authorList>
    </citation>
    <scope>NUCLEOTIDE SEQUENCE [LARGE SCALE GENOMIC DNA]</scope>
    <source>
        <strain evidence="1">EGGRZ-B1_66</strain>
        <tissue evidence="1">Body</tissue>
    </source>
</reference>
<protein>
    <submittedName>
        <fullName evidence="1">Uncharacterized protein</fullName>
    </submittedName>
</protein>
<sequence>MAMQVELGYGQFFTENIEPKSAQHMFNLAVVMLRVMDHLKYSLTNQTDVEKIATASLMLSGLSAKQLSVFASNNSKFTSLETLALMMENTYSAVEIEPLEKLLAPSPRLDIASTLPMYLIHAIWDGVQKAFPEYRDFHVHPKKVRQISCLVLAVSWQQIKMMPINVFLAFLSKLDSCSNGHHKLSPWQISTIGDQCTKVFAILGQDSVTKNLAHLCGPFLSFHWLGLKKDKTRLQFTEEVFNQLMFSLGRSQTHFLSREEIKELKTWSLTSIQLMNGKILQPSGHPVDFSTDVVRHLKNLICGIDQEEIQTLQADAIYMAGYKIVTQCALENQEMSALVATIKRVFPDHNKMGEMLLLMGPNNLLEESSFFDKDEFTAVLPQLNDVFLKREKMWQMRSDHLIKDYESGWLRKLKAEKITVLLSGLWAAEATTNVVSRTKPSCTHITALAGHIPELIFEHNMVNMEPREMLICIARFCQGKQWNLEQAQQAAKMVFLLADVVSNLLKPLKSPEIQHSMITKLVSVMGCVTYGLNNDEFAWISPKIAEFENMGDCPNIPIKRRLEVLHLYDKEDLVGIFKSQRGLINLGNLLCILPEPFLILIDEFEFRKALPWIAKAIKADFETLANNPENSTFRQVVDPVSHHRNRANFWYAYIFVCMGLGAFSVEEIRQLFDDSVAGITSLQLSYLPPDVIA</sequence>
<accession>A0ABD2Q4M5</accession>
<organism evidence="1 2">
    <name type="scientific">Cichlidogyrus casuarinus</name>
    <dbReference type="NCBI Taxonomy" id="1844966"/>
    <lineage>
        <taxon>Eukaryota</taxon>
        <taxon>Metazoa</taxon>
        <taxon>Spiralia</taxon>
        <taxon>Lophotrochozoa</taxon>
        <taxon>Platyhelminthes</taxon>
        <taxon>Monogenea</taxon>
        <taxon>Monopisthocotylea</taxon>
        <taxon>Dactylogyridea</taxon>
        <taxon>Ancyrocephalidae</taxon>
        <taxon>Cichlidogyrus</taxon>
    </lineage>
</organism>
<keyword evidence="2" id="KW-1185">Reference proteome</keyword>
<dbReference type="AlphaFoldDB" id="A0ABD2Q4M5"/>
<evidence type="ECO:0000313" key="2">
    <source>
        <dbReference type="Proteomes" id="UP001626550"/>
    </source>
</evidence>
<feature type="non-terminal residue" evidence="1">
    <location>
        <position position="693"/>
    </location>
</feature>
<evidence type="ECO:0000313" key="1">
    <source>
        <dbReference type="EMBL" id="KAL3313131.1"/>
    </source>
</evidence>
<dbReference type="Proteomes" id="UP001626550">
    <property type="component" value="Unassembled WGS sequence"/>
</dbReference>
<gene>
    <name evidence="1" type="ORF">Ciccas_008267</name>
</gene>
<proteinExistence type="predicted"/>